<evidence type="ECO:0000313" key="15">
    <source>
        <dbReference type="Proteomes" id="UP001175000"/>
    </source>
</evidence>
<dbReference type="InterPro" id="IPR050887">
    <property type="entry name" value="Beta-mannosidase_GH2"/>
</dbReference>
<comment type="caution">
    <text evidence="14">The sequence shown here is derived from an EMBL/GenBank/DDBJ whole genome shotgun (WGS) entry which is preliminary data.</text>
</comment>
<proteinExistence type="inferred from homology"/>
<dbReference type="Pfam" id="PF22666">
    <property type="entry name" value="Glyco_hydro_2_N2"/>
    <property type="match status" value="1"/>
</dbReference>
<dbReference type="InterPro" id="IPR041447">
    <property type="entry name" value="Mannosidase_ig"/>
</dbReference>
<gene>
    <name evidence="14" type="ORF">B0T14DRAFT_605015</name>
</gene>
<dbReference type="EMBL" id="JAULSU010000005">
    <property type="protein sequence ID" value="KAK0616813.1"/>
    <property type="molecule type" value="Genomic_DNA"/>
</dbReference>
<keyword evidence="7" id="KW-0624">Polysaccharide degradation</keyword>
<keyword evidence="4 14" id="KW-0378">Hydrolase</keyword>
<organism evidence="14 15">
    <name type="scientific">Immersiella caudata</name>
    <dbReference type="NCBI Taxonomy" id="314043"/>
    <lineage>
        <taxon>Eukaryota</taxon>
        <taxon>Fungi</taxon>
        <taxon>Dikarya</taxon>
        <taxon>Ascomycota</taxon>
        <taxon>Pezizomycotina</taxon>
        <taxon>Sordariomycetes</taxon>
        <taxon>Sordariomycetidae</taxon>
        <taxon>Sordariales</taxon>
        <taxon>Lasiosphaeriaceae</taxon>
        <taxon>Immersiella</taxon>
    </lineage>
</organism>
<sequence>MSKLTSHHLAKNWTFKSSTSSTYLPTTVPSTIHTSLLAHNLISDPFLDLNEYDVSWVADTTWHYRTTFPTPFTSNNNTAVDLIFEGLDTFAAVSLNGTPILQAENMFLSYRVPIKSLLHPPESKEENILEIVFTPAREKGLELVRAHPEHDFIVHQTEVSRGPVRKAQCHWGWDWGPVLVTCGVWKEVRVDVYEGRIGEVRADYEVVEMGEEAAVEVRVRVGVEGEVVEGVGIKVGLGMEGEGGEVWDVEGEWERDGEGLVFVGREARVEGAKLWWPRGYGEQNMYELRVQLLAEETVLDEQTKSIGFRKAELVQEKDAHGRSFYFRINGVDIFSAGSCWIPADSFLTRLTPEDYHAWISLLAEGNQNMIRVWGGGIYEPDAFYEACDTLGILVWQDFMFACASYPTYPAFLSLIQSEALHHLRRLRNHPSLILWCGNNEDYQLIERYNLTYDPSDTSPDSWLRTNFPARYIYEHLLPSLVTTHSPSTPYHPSSPFGNGASTTLVVDPTIGDIHQWSLWHGSMAPYQSLPSMSGRFVSEFGMQSLPHLSTISRFITSPSDLHPSSAPLESHNKAIDHSRRLNTYLSENFRVPSTLAGYVHISQVMQADATTWAYKSWRRQWRTRRCGGVLIWQLNDTWPCTSWSVVDYCRVKKPAWYAIKRVMAPITVGVTREVQSWTVRPRDELWKRDTGHVDLRRGKGEVKFDVWVCNSTLDEVKGRVVVRFVSVESGEEARSRMEWEVTVRGNEVKDVGVGISSEHDVKAGYVVVVAVLWVGGEQVGFDVSWPEPIKYLEFEDRGVRVVDVGDGVVEVSAEKPVKGFVFAERQGMKVSDNGFDLIPGEPSTRVQMEGNGGEIPEWTCVGR</sequence>
<dbReference type="Pfam" id="PF00703">
    <property type="entry name" value="Glyco_hydro_2"/>
    <property type="match status" value="1"/>
</dbReference>
<keyword evidence="5" id="KW-0119">Carbohydrate metabolism</keyword>
<dbReference type="GO" id="GO:0000272">
    <property type="term" value="P:polysaccharide catabolic process"/>
    <property type="evidence" value="ECO:0007669"/>
    <property type="project" value="UniProtKB-KW"/>
</dbReference>
<dbReference type="Pfam" id="PF17786">
    <property type="entry name" value="Mannosidase_ig"/>
    <property type="match status" value="1"/>
</dbReference>
<evidence type="ECO:0000256" key="4">
    <source>
        <dbReference type="ARBA" id="ARBA00022801"/>
    </source>
</evidence>
<evidence type="ECO:0000256" key="9">
    <source>
        <dbReference type="ARBA" id="ARBA00041069"/>
    </source>
</evidence>
<reference evidence="14" key="1">
    <citation type="submission" date="2023-06" db="EMBL/GenBank/DDBJ databases">
        <title>Genome-scale phylogeny and comparative genomics of the fungal order Sordariales.</title>
        <authorList>
            <consortium name="Lawrence Berkeley National Laboratory"/>
            <person name="Hensen N."/>
            <person name="Bonometti L."/>
            <person name="Westerberg I."/>
            <person name="Brannstrom I.O."/>
            <person name="Guillou S."/>
            <person name="Cros-Aarteil S."/>
            <person name="Calhoun S."/>
            <person name="Haridas S."/>
            <person name="Kuo A."/>
            <person name="Mondo S."/>
            <person name="Pangilinan J."/>
            <person name="Riley R."/>
            <person name="Labutti K."/>
            <person name="Andreopoulos B."/>
            <person name="Lipzen A."/>
            <person name="Chen C."/>
            <person name="Yanf M."/>
            <person name="Daum C."/>
            <person name="Ng V."/>
            <person name="Clum A."/>
            <person name="Steindorff A."/>
            <person name="Ohm R."/>
            <person name="Martin F."/>
            <person name="Silar P."/>
            <person name="Natvig D."/>
            <person name="Lalanne C."/>
            <person name="Gautier V."/>
            <person name="Ament-Velasquez S.L."/>
            <person name="Kruys A."/>
            <person name="Hutchinson M.I."/>
            <person name="Powell A.J."/>
            <person name="Barry K."/>
            <person name="Miller A.N."/>
            <person name="Grigoriev I.V."/>
            <person name="Debuchy R."/>
            <person name="Gladieux P."/>
            <person name="Thoren M.H."/>
            <person name="Johannesson H."/>
        </authorList>
    </citation>
    <scope>NUCLEOTIDE SEQUENCE</scope>
    <source>
        <strain evidence="14">CBS 606.72</strain>
    </source>
</reference>
<dbReference type="Gene3D" id="3.20.20.80">
    <property type="entry name" value="Glycosidases"/>
    <property type="match status" value="1"/>
</dbReference>
<dbReference type="PANTHER" id="PTHR43730">
    <property type="entry name" value="BETA-MANNOSIDASE"/>
    <property type="match status" value="1"/>
</dbReference>
<dbReference type="InterPro" id="IPR008979">
    <property type="entry name" value="Galactose-bd-like_sf"/>
</dbReference>
<accession>A0AA39WJZ5</accession>
<evidence type="ECO:0000259" key="12">
    <source>
        <dbReference type="Pfam" id="PF17786"/>
    </source>
</evidence>
<evidence type="ECO:0000256" key="3">
    <source>
        <dbReference type="ARBA" id="ARBA00012754"/>
    </source>
</evidence>
<evidence type="ECO:0000259" key="11">
    <source>
        <dbReference type="Pfam" id="PF00703"/>
    </source>
</evidence>
<feature type="domain" description="Beta-mannosidase-like galactose-binding" evidence="13">
    <location>
        <begin position="13"/>
        <end position="186"/>
    </location>
</feature>
<comment type="catalytic activity">
    <reaction evidence="1">
        <text>Hydrolysis of terminal, non-reducing beta-D-mannose residues in beta-D-mannosides.</text>
        <dbReference type="EC" id="3.2.1.25"/>
    </reaction>
</comment>
<dbReference type="Proteomes" id="UP001175000">
    <property type="component" value="Unassembled WGS sequence"/>
</dbReference>
<dbReference type="InterPro" id="IPR054593">
    <property type="entry name" value="Beta-mannosidase-like_N2"/>
</dbReference>
<dbReference type="GO" id="GO:0004567">
    <property type="term" value="F:beta-mannosidase activity"/>
    <property type="evidence" value="ECO:0007669"/>
    <property type="project" value="UniProtKB-EC"/>
</dbReference>
<keyword evidence="6" id="KW-0326">Glycosidase</keyword>
<keyword evidence="15" id="KW-1185">Reference proteome</keyword>
<evidence type="ECO:0000256" key="6">
    <source>
        <dbReference type="ARBA" id="ARBA00023295"/>
    </source>
</evidence>
<dbReference type="InterPro" id="IPR006102">
    <property type="entry name" value="Ig-like_GH2"/>
</dbReference>
<dbReference type="InterPro" id="IPR036156">
    <property type="entry name" value="Beta-gal/glucu_dom_sf"/>
</dbReference>
<evidence type="ECO:0000313" key="14">
    <source>
        <dbReference type="EMBL" id="KAK0616813.1"/>
    </source>
</evidence>
<evidence type="ECO:0000256" key="5">
    <source>
        <dbReference type="ARBA" id="ARBA00023277"/>
    </source>
</evidence>
<comment type="similarity">
    <text evidence="8">Belongs to the glycosyl hydrolase 2 family. Beta-mannosidase B subfamily.</text>
</comment>
<feature type="domain" description="Mannosidase Ig/CBM-like" evidence="12">
    <location>
        <begin position="703"/>
        <end position="791"/>
    </location>
</feature>
<dbReference type="Gene3D" id="2.60.40.10">
    <property type="entry name" value="Immunoglobulins"/>
    <property type="match status" value="1"/>
</dbReference>
<dbReference type="AlphaFoldDB" id="A0AA39WJZ5"/>
<dbReference type="GO" id="GO:0006516">
    <property type="term" value="P:glycoprotein catabolic process"/>
    <property type="evidence" value="ECO:0007669"/>
    <property type="project" value="TreeGrafter"/>
</dbReference>
<dbReference type="SUPFAM" id="SSF51445">
    <property type="entry name" value="(Trans)glycosidases"/>
    <property type="match status" value="1"/>
</dbReference>
<evidence type="ECO:0000256" key="10">
    <source>
        <dbReference type="ARBA" id="ARBA00041614"/>
    </source>
</evidence>
<protein>
    <recommendedName>
        <fullName evidence="9">Beta-mannosidase B</fullName>
        <ecNumber evidence="3">3.2.1.25</ecNumber>
    </recommendedName>
    <alternativeName>
        <fullName evidence="10">Mannanase B</fullName>
    </alternativeName>
</protein>
<evidence type="ECO:0000256" key="1">
    <source>
        <dbReference type="ARBA" id="ARBA00000829"/>
    </source>
</evidence>
<dbReference type="InterPro" id="IPR017853">
    <property type="entry name" value="GH"/>
</dbReference>
<evidence type="ECO:0000256" key="8">
    <source>
        <dbReference type="ARBA" id="ARBA00038429"/>
    </source>
</evidence>
<evidence type="ECO:0000256" key="2">
    <source>
        <dbReference type="ARBA" id="ARBA00004740"/>
    </source>
</evidence>
<name>A0AA39WJZ5_9PEZI</name>
<dbReference type="FunFam" id="3.20.20.80:FF:000050">
    <property type="entry name" value="Beta-mannosidase B"/>
    <property type="match status" value="1"/>
</dbReference>
<dbReference type="SUPFAM" id="SSF49303">
    <property type="entry name" value="beta-Galactosidase/glucuronidase domain"/>
    <property type="match status" value="2"/>
</dbReference>
<dbReference type="Gene3D" id="2.60.120.260">
    <property type="entry name" value="Galactose-binding domain-like"/>
    <property type="match status" value="1"/>
</dbReference>
<dbReference type="InterPro" id="IPR013783">
    <property type="entry name" value="Ig-like_fold"/>
</dbReference>
<dbReference type="EC" id="3.2.1.25" evidence="3"/>
<evidence type="ECO:0000256" key="7">
    <source>
        <dbReference type="ARBA" id="ARBA00023326"/>
    </source>
</evidence>
<dbReference type="SUPFAM" id="SSF49785">
    <property type="entry name" value="Galactose-binding domain-like"/>
    <property type="match status" value="1"/>
</dbReference>
<evidence type="ECO:0000259" key="13">
    <source>
        <dbReference type="Pfam" id="PF22666"/>
    </source>
</evidence>
<feature type="domain" description="Glycoside hydrolase family 2 immunoglobulin-like beta-sandwich" evidence="11">
    <location>
        <begin position="197"/>
        <end position="309"/>
    </location>
</feature>
<dbReference type="PANTHER" id="PTHR43730:SF1">
    <property type="entry name" value="BETA-MANNOSIDASE"/>
    <property type="match status" value="1"/>
</dbReference>
<comment type="pathway">
    <text evidence="2">Glycan metabolism; N-glycan degradation.</text>
</comment>